<name>A0AAU8N2G4_9ACTO</name>
<reference evidence="2" key="1">
    <citation type="submission" date="2024-05" db="EMBL/GenBank/DDBJ databases">
        <title>Draft genome assemblies of 36 bacteria isolated from hibernating arctic ground squirrels.</title>
        <authorList>
            <person name="McKee H."/>
            <person name="Mullen L."/>
            <person name="Drown D.M."/>
            <person name="Duddleston K.N."/>
        </authorList>
    </citation>
    <scope>NUCLEOTIDE SEQUENCE</scope>
    <source>
        <strain evidence="2">AR004</strain>
    </source>
</reference>
<dbReference type="AlphaFoldDB" id="A0AAU8N2G4"/>
<dbReference type="InterPro" id="IPR005532">
    <property type="entry name" value="SUMF_dom"/>
</dbReference>
<gene>
    <name evidence="2" type="ORF">ABXS69_06000</name>
</gene>
<feature type="domain" description="Sulfatase-modifying factor enzyme-like" evidence="1">
    <location>
        <begin position="22"/>
        <end position="50"/>
    </location>
</feature>
<proteinExistence type="predicted"/>
<sequence length="50" mass="5627">MHDGPALRRARGHRLERAVAVAGARPAGREQPNAFGLFDILGNVWEWCWD</sequence>
<evidence type="ECO:0000259" key="1">
    <source>
        <dbReference type="Pfam" id="PF03781"/>
    </source>
</evidence>
<accession>A0AAU8N2G4</accession>
<dbReference type="InterPro" id="IPR042095">
    <property type="entry name" value="SUMF_sf"/>
</dbReference>
<dbReference type="RefSeq" id="WP_366179858.1">
    <property type="nucleotide sequence ID" value="NZ_CP159989.1"/>
</dbReference>
<dbReference type="Pfam" id="PF03781">
    <property type="entry name" value="FGE-sulfatase"/>
    <property type="match status" value="1"/>
</dbReference>
<dbReference type="EMBL" id="CP159989">
    <property type="protein sequence ID" value="XCP81596.1"/>
    <property type="molecule type" value="Genomic_DNA"/>
</dbReference>
<dbReference type="SUPFAM" id="SSF56436">
    <property type="entry name" value="C-type lectin-like"/>
    <property type="match status" value="1"/>
</dbReference>
<organism evidence="2">
    <name type="scientific">Actinomyces timonensis</name>
    <dbReference type="NCBI Taxonomy" id="1288391"/>
    <lineage>
        <taxon>Bacteria</taxon>
        <taxon>Bacillati</taxon>
        <taxon>Actinomycetota</taxon>
        <taxon>Actinomycetes</taxon>
        <taxon>Actinomycetales</taxon>
        <taxon>Actinomycetaceae</taxon>
        <taxon>Actinomyces</taxon>
    </lineage>
</organism>
<evidence type="ECO:0000313" key="2">
    <source>
        <dbReference type="EMBL" id="XCP81596.1"/>
    </source>
</evidence>
<protein>
    <submittedName>
        <fullName evidence="2">SUMF1/EgtB/PvdO family nonheme iron enzyme</fullName>
    </submittedName>
</protein>
<dbReference type="Gene3D" id="3.90.1580.10">
    <property type="entry name" value="paralog of FGE (formylglycine-generating enzyme)"/>
    <property type="match status" value="1"/>
</dbReference>
<dbReference type="InterPro" id="IPR016187">
    <property type="entry name" value="CTDL_fold"/>
</dbReference>